<evidence type="ECO:0000256" key="1">
    <source>
        <dbReference type="RuleBase" id="RU000487"/>
    </source>
</evidence>
<gene>
    <name evidence="4" type="ORF">SAMEA4029010_CIC11G00000000436</name>
</gene>
<evidence type="ECO:0000256" key="3">
    <source>
        <dbReference type="SAM" id="MobiDB-lite"/>
    </source>
</evidence>
<accession>A0A1L0BB62</accession>
<keyword evidence="2" id="KW-0175">Coiled coil</keyword>
<dbReference type="Proteomes" id="UP000182334">
    <property type="component" value="Chromosome I"/>
</dbReference>
<dbReference type="SMART" id="SM00268">
    <property type="entry name" value="ACTIN"/>
    <property type="match status" value="1"/>
</dbReference>
<dbReference type="CDD" id="cd10211">
    <property type="entry name" value="ASKHA_NBD_Arp5"/>
    <property type="match status" value="1"/>
</dbReference>
<name>A0A1L0BB62_9ASCO</name>
<protein>
    <submittedName>
        <fullName evidence="4">CIC11C00000000436</fullName>
    </submittedName>
</protein>
<feature type="region of interest" description="Disordered" evidence="3">
    <location>
        <begin position="506"/>
        <end position="532"/>
    </location>
</feature>
<dbReference type="STRING" id="45354.A0A1L0BB62"/>
<proteinExistence type="inferred from homology"/>
<evidence type="ECO:0000313" key="5">
    <source>
        <dbReference type="Proteomes" id="UP000182334"/>
    </source>
</evidence>
<dbReference type="AlphaFoldDB" id="A0A1L0BB62"/>
<keyword evidence="5" id="KW-1185">Reference proteome</keyword>
<evidence type="ECO:0000313" key="4">
    <source>
        <dbReference type="EMBL" id="SGZ47929.1"/>
    </source>
</evidence>
<dbReference type="PANTHER" id="PTHR11937">
    <property type="entry name" value="ACTIN"/>
    <property type="match status" value="1"/>
</dbReference>
<dbReference type="InterPro" id="IPR043129">
    <property type="entry name" value="ATPase_NBD"/>
</dbReference>
<organism evidence="4 5">
    <name type="scientific">Sungouiella intermedia</name>
    <dbReference type="NCBI Taxonomy" id="45354"/>
    <lineage>
        <taxon>Eukaryota</taxon>
        <taxon>Fungi</taxon>
        <taxon>Dikarya</taxon>
        <taxon>Ascomycota</taxon>
        <taxon>Saccharomycotina</taxon>
        <taxon>Pichiomycetes</taxon>
        <taxon>Metschnikowiaceae</taxon>
        <taxon>Sungouiella</taxon>
    </lineage>
</organism>
<sequence length="773" mass="88875">MPEPENQELPPQKLHYLREHAPLLEDEPFYANYAPNVPIAIDLGSANVRVGLTNATTPHNVFPTLVAKHRDRRTNVNLTLVGNDIFREAPYFSTLRSNAKSPYDGPLITNWEYIENILDYLFEHLSVTSQNGRLNNPIVMTEPLACPQSQRKGMYELIFETYQAPKMATGIDSLFSYYYNSPKRDGLVVSAGNELTHIIPLLLGQGILLNSKRIDWGGSQLAQFMQKMLALKYPYFPSRLSKDQTTHILQDHAYVLKDYATELAEYLSMDKLEKNDVVIQAPVEIAPEKAKKSDEELARQAARRKEQGKRLQEQAQKKRLEKLIQKEQELEYYLQLQETLSGLSKAEAERRAQAEEFESVSDLHKYVDNLEKSLKKARSQDIEAPDEEVDPATAWPLVDIPDSELSEEDVKEKRRQKLLKANYDARMRAKEEKEKEEQEKLKYQQEQEEWRKRDLDDWCTSKRLELAQHIAQFKKRAKLMEAMKDRKSMAAQKRMKSIADLANDLTSSTTAASRKRRRNANVTIDNDPNDTFGANDDDWNAYRDISSASLEEEQDETNAEILLIEEELLKYDPDFHHEDTFAASESFDWKNLVLHKFIHGPRQSLTLAMQAEGHDPDELLNHPEIIRRNHQLHINIERIRVPEVYFEPHIAGLDQAGIPEIIQNLLFRNFDGNFNVGGQLRAMIENVFVTGGSSLLPNFTDRLSSELTSLLPYGSPLNVYRAQDPILDPWKGMQKWANSQDSSNSYVSKEEYEEMGPEYIKEHGLGNATLRGL</sequence>
<comment type="similarity">
    <text evidence="1">Belongs to the actin family.</text>
</comment>
<dbReference type="SUPFAM" id="SSF53067">
    <property type="entry name" value="Actin-like ATPase domain"/>
    <property type="match status" value="2"/>
</dbReference>
<dbReference type="Pfam" id="PF00022">
    <property type="entry name" value="Actin"/>
    <property type="match status" value="2"/>
</dbReference>
<reference evidence="4 5" key="1">
    <citation type="submission" date="2016-10" db="EMBL/GenBank/DDBJ databases">
        <authorList>
            <person name="de Groot N.N."/>
        </authorList>
    </citation>
    <scope>NUCLEOTIDE SEQUENCE [LARGE SCALE GENOMIC DNA]</scope>
    <source>
        <strain evidence="4 5">CBS 141442</strain>
    </source>
</reference>
<dbReference type="OrthoDB" id="7340501at2759"/>
<evidence type="ECO:0000256" key="2">
    <source>
        <dbReference type="SAM" id="Coils"/>
    </source>
</evidence>
<dbReference type="FunFam" id="3.30.420.40:FF:000058">
    <property type="entry name" value="Putative actin-related protein 5"/>
    <property type="match status" value="1"/>
</dbReference>
<feature type="coiled-coil region" evidence="2">
    <location>
        <begin position="419"/>
        <end position="453"/>
    </location>
</feature>
<dbReference type="Gene3D" id="3.30.420.40">
    <property type="match status" value="2"/>
</dbReference>
<dbReference type="InterPro" id="IPR004000">
    <property type="entry name" value="Actin"/>
</dbReference>
<dbReference type="EMBL" id="LT635756">
    <property type="protein sequence ID" value="SGZ47929.1"/>
    <property type="molecule type" value="Genomic_DNA"/>
</dbReference>